<comment type="pathway">
    <text evidence="7 9">Lipid metabolism; fatty acid biosynthesis.</text>
</comment>
<evidence type="ECO:0000256" key="3">
    <source>
        <dbReference type="ARBA" id="ARBA00022553"/>
    </source>
</evidence>
<evidence type="ECO:0000259" key="10">
    <source>
        <dbReference type="PROSITE" id="PS50075"/>
    </source>
</evidence>
<gene>
    <name evidence="7" type="primary">acpP</name>
    <name evidence="11" type="ORF">Q757_03600</name>
</gene>
<evidence type="ECO:0000313" key="12">
    <source>
        <dbReference type="Proteomes" id="UP000030023"/>
    </source>
</evidence>
<keyword evidence="5 7" id="KW-0443">Lipid metabolism</keyword>
<keyword evidence="7" id="KW-0963">Cytoplasm</keyword>
<dbReference type="EMBL" id="AXCV01000126">
    <property type="protein sequence ID" value="KGO32009.1"/>
    <property type="molecule type" value="Genomic_DNA"/>
</dbReference>
<dbReference type="Gene3D" id="1.10.1200.10">
    <property type="entry name" value="ACP-like"/>
    <property type="match status" value="1"/>
</dbReference>
<evidence type="ECO:0000256" key="1">
    <source>
        <dbReference type="ARBA" id="ARBA00022450"/>
    </source>
</evidence>
<keyword evidence="3 7" id="KW-0597">Phosphoprotein</keyword>
<dbReference type="NCBIfam" id="NF002150">
    <property type="entry name" value="PRK00982.1-4"/>
    <property type="match status" value="1"/>
</dbReference>
<dbReference type="NCBIfam" id="TIGR00517">
    <property type="entry name" value="acyl_carrier"/>
    <property type="match status" value="1"/>
</dbReference>
<reference evidence="11 12" key="1">
    <citation type="journal article" date="2014" name="Antonie Van Leeuwenhoek">
        <title>Oenococcus alcoholitolerans sp. nov., a lactic acid bacteria isolated from cachaca and ethanol fermentation processes.</title>
        <authorList>
            <person name="Badotti F."/>
            <person name="Moreira A.P."/>
            <person name="Tonon L.A."/>
            <person name="de Lucena B.T."/>
            <person name="Gomes Fde C."/>
            <person name="Kruger R."/>
            <person name="Thompson C.C."/>
            <person name="de Morais M.A.Jr."/>
            <person name="Rosa C.A."/>
            <person name="Thompson F.L."/>
        </authorList>
    </citation>
    <scope>NUCLEOTIDE SEQUENCE [LARGE SCALE GENOMIC DNA]</scope>
    <source>
        <strain evidence="11 12">UFRJ-M7.2.18</strain>
    </source>
</reference>
<dbReference type="PANTHER" id="PTHR20863:SF76">
    <property type="entry name" value="CARRIER DOMAIN-CONTAINING PROTEIN"/>
    <property type="match status" value="1"/>
</dbReference>
<dbReference type="InterPro" id="IPR006162">
    <property type="entry name" value="Ppantetheine_attach_site"/>
</dbReference>
<organism evidence="11 12">
    <name type="scientific">Oenococcus alcoholitolerans</name>
    <dbReference type="NCBI Taxonomy" id="931074"/>
    <lineage>
        <taxon>Bacteria</taxon>
        <taxon>Bacillati</taxon>
        <taxon>Bacillota</taxon>
        <taxon>Bacilli</taxon>
        <taxon>Lactobacillales</taxon>
        <taxon>Lactobacillaceae</taxon>
        <taxon>Oenococcus</taxon>
    </lineage>
</organism>
<feature type="domain" description="Carrier" evidence="10">
    <location>
        <begin position="1"/>
        <end position="70"/>
    </location>
</feature>
<evidence type="ECO:0000256" key="5">
    <source>
        <dbReference type="ARBA" id="ARBA00023098"/>
    </source>
</evidence>
<comment type="PTM">
    <text evidence="7">4'-phosphopantetheine is transferred from CoA to a specific serine of apo-ACP by AcpS. This modification is essential for activity because fatty acids are bound in thioester linkage to the sulfhydryl of the prosthetic group.</text>
</comment>
<dbReference type="PROSITE" id="PS50075">
    <property type="entry name" value="CARRIER"/>
    <property type="match status" value="1"/>
</dbReference>
<comment type="caution">
    <text evidence="11">The sequence shown here is derived from an EMBL/GenBank/DDBJ whole genome shotgun (WGS) entry which is preliminary data.</text>
</comment>
<sequence length="72" mass="8324">MVDEIAQRFQLSKDKITPDLDFTKDVNADSIDFVELVMELEDRYDIEIPDDDAAKLTTFGSTLDYIYDKISK</sequence>
<evidence type="ECO:0000256" key="2">
    <source>
        <dbReference type="ARBA" id="ARBA00022516"/>
    </source>
</evidence>
<evidence type="ECO:0000313" key="11">
    <source>
        <dbReference type="EMBL" id="KGO32009.1"/>
    </source>
</evidence>
<evidence type="ECO:0000256" key="9">
    <source>
        <dbReference type="RuleBase" id="RU003545"/>
    </source>
</evidence>
<feature type="modified residue" description="O-(pantetheine 4'-phosphoryl)serine" evidence="7">
    <location>
        <position position="30"/>
    </location>
</feature>
<comment type="subcellular location">
    <subcellularLocation>
        <location evidence="7">Cytoplasm</location>
    </subcellularLocation>
</comment>
<dbReference type="InterPro" id="IPR009081">
    <property type="entry name" value="PP-bd_ACP"/>
</dbReference>
<dbReference type="InterPro" id="IPR003231">
    <property type="entry name" value="ACP"/>
</dbReference>
<keyword evidence="2 7" id="KW-0444">Lipid biosynthesis</keyword>
<comment type="PTM">
    <text evidence="9">4'-phosphopantetheine is transferred from CoA to a specific serine of apo-ACP by acpS.</text>
</comment>
<dbReference type="InterPro" id="IPR036736">
    <property type="entry name" value="ACP-like_sf"/>
</dbReference>
<comment type="similarity">
    <text evidence="7">Belongs to the acyl carrier protein (ACP) family.</text>
</comment>
<keyword evidence="4 7" id="KW-0276">Fatty acid metabolism</keyword>
<proteinExistence type="inferred from homology"/>
<dbReference type="NCBIfam" id="NF002148">
    <property type="entry name" value="PRK00982.1-2"/>
    <property type="match status" value="1"/>
</dbReference>
<evidence type="ECO:0000256" key="7">
    <source>
        <dbReference type="HAMAP-Rule" id="MF_01217"/>
    </source>
</evidence>
<protein>
    <recommendedName>
        <fullName evidence="7 8">Acyl carrier protein</fullName>
        <shortName evidence="7">ACP</shortName>
    </recommendedName>
</protein>
<accession>A0ABR4XRQ8</accession>
<comment type="function">
    <text evidence="7 9">Carrier of the growing fatty acid chain in fatty acid biosynthesis.</text>
</comment>
<keyword evidence="6 7" id="KW-0275">Fatty acid biosynthesis</keyword>
<dbReference type="SUPFAM" id="SSF47336">
    <property type="entry name" value="ACP-like"/>
    <property type="match status" value="1"/>
</dbReference>
<dbReference type="Proteomes" id="UP000030023">
    <property type="component" value="Unassembled WGS sequence"/>
</dbReference>
<dbReference type="PROSITE" id="PS00012">
    <property type="entry name" value="PHOSPHOPANTETHEINE"/>
    <property type="match status" value="1"/>
</dbReference>
<dbReference type="PANTHER" id="PTHR20863">
    <property type="entry name" value="ACYL CARRIER PROTEIN"/>
    <property type="match status" value="1"/>
</dbReference>
<keyword evidence="1 7" id="KW-0596">Phosphopantetheine</keyword>
<evidence type="ECO:0000256" key="4">
    <source>
        <dbReference type="ARBA" id="ARBA00022832"/>
    </source>
</evidence>
<evidence type="ECO:0000256" key="8">
    <source>
        <dbReference type="NCBIfam" id="TIGR00517"/>
    </source>
</evidence>
<dbReference type="HAMAP" id="MF_01217">
    <property type="entry name" value="Acyl_carrier"/>
    <property type="match status" value="1"/>
</dbReference>
<name>A0ABR4XRQ8_9LACO</name>
<keyword evidence="12" id="KW-1185">Reference proteome</keyword>
<dbReference type="Pfam" id="PF00550">
    <property type="entry name" value="PP-binding"/>
    <property type="match status" value="1"/>
</dbReference>
<evidence type="ECO:0000256" key="6">
    <source>
        <dbReference type="ARBA" id="ARBA00023160"/>
    </source>
</evidence>